<keyword evidence="5 13" id="KW-0349">Heme</keyword>
<dbReference type="GO" id="GO:0020037">
    <property type="term" value="F:heme binding"/>
    <property type="evidence" value="ECO:0007669"/>
    <property type="project" value="InterPro"/>
</dbReference>
<dbReference type="EMBL" id="JAWWNJ010000155">
    <property type="protein sequence ID" value="KAK6980902.1"/>
    <property type="molecule type" value="Genomic_DNA"/>
</dbReference>
<feature type="binding site" description="axial binding residue" evidence="13">
    <location>
        <position position="526"/>
    </location>
    <ligand>
        <name>heme</name>
        <dbReference type="ChEBI" id="CHEBI:30413"/>
    </ligand>
    <ligandPart>
        <name>Fe</name>
        <dbReference type="ChEBI" id="CHEBI:18248"/>
    </ligandPart>
</feature>
<evidence type="ECO:0000256" key="1">
    <source>
        <dbReference type="ARBA" id="ARBA00001971"/>
    </source>
</evidence>
<evidence type="ECO:0000256" key="9">
    <source>
        <dbReference type="ARBA" id="ARBA00023002"/>
    </source>
</evidence>
<gene>
    <name evidence="14" type="ORF">R3P38DRAFT_3465421</name>
</gene>
<reference evidence="14 15" key="1">
    <citation type="journal article" date="2024" name="J Genomics">
        <title>Draft genome sequencing and assembly of Favolaschia claudopus CIRM-BRFM 2984 isolated from oak limbs.</title>
        <authorList>
            <person name="Navarro D."/>
            <person name="Drula E."/>
            <person name="Chaduli D."/>
            <person name="Cazenave R."/>
            <person name="Ahrendt S."/>
            <person name="Wang J."/>
            <person name="Lipzen A."/>
            <person name="Daum C."/>
            <person name="Barry K."/>
            <person name="Grigoriev I.V."/>
            <person name="Favel A."/>
            <person name="Rosso M.N."/>
            <person name="Martin F."/>
        </authorList>
    </citation>
    <scope>NUCLEOTIDE SEQUENCE [LARGE SCALE GENOMIC DNA]</scope>
    <source>
        <strain evidence="14 15">CIRM-BRFM 2984</strain>
    </source>
</reference>
<proteinExistence type="inferred from homology"/>
<keyword evidence="12" id="KW-0472">Membrane</keyword>
<dbReference type="GO" id="GO:0016705">
    <property type="term" value="F:oxidoreductase activity, acting on paired donors, with incorporation or reduction of molecular oxygen"/>
    <property type="evidence" value="ECO:0007669"/>
    <property type="project" value="InterPro"/>
</dbReference>
<evidence type="ECO:0000256" key="2">
    <source>
        <dbReference type="ARBA" id="ARBA00004370"/>
    </source>
</evidence>
<keyword evidence="7 13" id="KW-0479">Metal-binding</keyword>
<evidence type="ECO:0000256" key="11">
    <source>
        <dbReference type="ARBA" id="ARBA00023033"/>
    </source>
</evidence>
<keyword evidence="9" id="KW-0560">Oxidoreductase</keyword>
<dbReference type="GO" id="GO:0016020">
    <property type="term" value="C:membrane"/>
    <property type="evidence" value="ECO:0007669"/>
    <property type="project" value="UniProtKB-SubCell"/>
</dbReference>
<dbReference type="SUPFAM" id="SSF48264">
    <property type="entry name" value="Cytochrome P450"/>
    <property type="match status" value="1"/>
</dbReference>
<dbReference type="Proteomes" id="UP001362999">
    <property type="component" value="Unassembled WGS sequence"/>
</dbReference>
<evidence type="ECO:0000256" key="10">
    <source>
        <dbReference type="ARBA" id="ARBA00023004"/>
    </source>
</evidence>
<protein>
    <submittedName>
        <fullName evidence="14">Cytochrome P450</fullName>
    </submittedName>
</protein>
<evidence type="ECO:0000313" key="15">
    <source>
        <dbReference type="Proteomes" id="UP001362999"/>
    </source>
</evidence>
<name>A0AAV9ZFT9_9AGAR</name>
<dbReference type="AlphaFoldDB" id="A0AAV9ZFT9"/>
<evidence type="ECO:0000256" key="7">
    <source>
        <dbReference type="ARBA" id="ARBA00022723"/>
    </source>
</evidence>
<comment type="caution">
    <text evidence="14">The sequence shown here is derived from an EMBL/GenBank/DDBJ whole genome shotgun (WGS) entry which is preliminary data.</text>
</comment>
<dbReference type="PANTHER" id="PTHR24305:SF166">
    <property type="entry name" value="CYTOCHROME P450 12A4, MITOCHONDRIAL-RELATED"/>
    <property type="match status" value="1"/>
</dbReference>
<comment type="cofactor">
    <cofactor evidence="1 13">
        <name>heme</name>
        <dbReference type="ChEBI" id="CHEBI:30413"/>
    </cofactor>
</comment>
<evidence type="ECO:0000256" key="4">
    <source>
        <dbReference type="ARBA" id="ARBA00010617"/>
    </source>
</evidence>
<dbReference type="GO" id="GO:0004497">
    <property type="term" value="F:monooxygenase activity"/>
    <property type="evidence" value="ECO:0007669"/>
    <property type="project" value="UniProtKB-KW"/>
</dbReference>
<evidence type="ECO:0000313" key="14">
    <source>
        <dbReference type="EMBL" id="KAK6980902.1"/>
    </source>
</evidence>
<dbReference type="InterPro" id="IPR001128">
    <property type="entry name" value="Cyt_P450"/>
</dbReference>
<dbReference type="GO" id="GO:0005506">
    <property type="term" value="F:iron ion binding"/>
    <property type="evidence" value="ECO:0007669"/>
    <property type="project" value="InterPro"/>
</dbReference>
<evidence type="ECO:0000256" key="6">
    <source>
        <dbReference type="ARBA" id="ARBA00022692"/>
    </source>
</evidence>
<keyword evidence="6" id="KW-0812">Transmembrane</keyword>
<evidence type="ECO:0000256" key="13">
    <source>
        <dbReference type="PIRSR" id="PIRSR602403-1"/>
    </source>
</evidence>
<evidence type="ECO:0000256" key="12">
    <source>
        <dbReference type="ARBA" id="ARBA00023136"/>
    </source>
</evidence>
<evidence type="ECO:0000256" key="8">
    <source>
        <dbReference type="ARBA" id="ARBA00022989"/>
    </source>
</evidence>
<dbReference type="Gene3D" id="1.10.630.10">
    <property type="entry name" value="Cytochrome P450"/>
    <property type="match status" value="1"/>
</dbReference>
<dbReference type="PANTHER" id="PTHR24305">
    <property type="entry name" value="CYTOCHROME P450"/>
    <property type="match status" value="1"/>
</dbReference>
<dbReference type="InterPro" id="IPR002403">
    <property type="entry name" value="Cyt_P450_E_grp-IV"/>
</dbReference>
<sequence>MIDLASLPNSLDSPSEFTAHSITRSQLYLVGGTLLVVWGLYAAWRRHAIKCLVPLRGPPPSSFLLGNTPDLYNAPRGFAYHHAISETYGRAFKIHMFAGEEQVWLSDTRALTHVLVRDTHVFDETPAMTSEFHYCFGPGLISVRGDIHKKQRKMIQPLFGAAHVRALTPTFWSIASQLATVIRARVNAGFAADAAKGIKRSENGQPAAVIDLWKWASRAALEGVGIGSLGYSFDALNDETEDNDFMIAVRELPYTVYPLRKFMPICIWCMRNLPLWLQHTLAKVVPVPRAQKVRRVVETIQGNCEKLYAEKKAALLAGDAETAAQIGAGKDVMSVLMKANMAATASEKESLTDEEVLGQMGTFISAGHDTMSSALARLLYCLAHDLPRQRQLREELAKARVNTVDQLDFRAVTALPFLDAVYRETLRLYAPVPFQNRTATEAISIPLGAPVQLTNGDFVSELPIAKGQTVLVSIEAVNRDPDIWGPDADKWRPERWIEGLPESVDKAAVPGAFSHTLSFLGGSRSCIGMKYAEVELKAVLISLIENFEFSPAPGQENIVWRLSLMQNPALPGREHLEEPELPLLVTVVKPVDAGVGRAV</sequence>
<evidence type="ECO:0000256" key="5">
    <source>
        <dbReference type="ARBA" id="ARBA00022617"/>
    </source>
</evidence>
<evidence type="ECO:0000256" key="3">
    <source>
        <dbReference type="ARBA" id="ARBA00004721"/>
    </source>
</evidence>
<dbReference type="Pfam" id="PF00067">
    <property type="entry name" value="p450"/>
    <property type="match status" value="1"/>
</dbReference>
<comment type="pathway">
    <text evidence="3">Secondary metabolite biosynthesis; terpenoid biosynthesis.</text>
</comment>
<comment type="similarity">
    <text evidence="4">Belongs to the cytochrome P450 family.</text>
</comment>
<organism evidence="14 15">
    <name type="scientific">Favolaschia claudopus</name>
    <dbReference type="NCBI Taxonomy" id="2862362"/>
    <lineage>
        <taxon>Eukaryota</taxon>
        <taxon>Fungi</taxon>
        <taxon>Dikarya</taxon>
        <taxon>Basidiomycota</taxon>
        <taxon>Agaricomycotina</taxon>
        <taxon>Agaricomycetes</taxon>
        <taxon>Agaricomycetidae</taxon>
        <taxon>Agaricales</taxon>
        <taxon>Marasmiineae</taxon>
        <taxon>Mycenaceae</taxon>
        <taxon>Favolaschia</taxon>
    </lineage>
</organism>
<keyword evidence="11" id="KW-0503">Monooxygenase</keyword>
<accession>A0AAV9ZFT9</accession>
<comment type="subcellular location">
    <subcellularLocation>
        <location evidence="2">Membrane</location>
    </subcellularLocation>
</comment>
<dbReference type="InterPro" id="IPR050121">
    <property type="entry name" value="Cytochrome_P450_monoxygenase"/>
</dbReference>
<dbReference type="PRINTS" id="PR00465">
    <property type="entry name" value="EP450IV"/>
</dbReference>
<keyword evidence="15" id="KW-1185">Reference proteome</keyword>
<keyword evidence="8" id="KW-1133">Transmembrane helix</keyword>
<keyword evidence="10 13" id="KW-0408">Iron</keyword>
<dbReference type="InterPro" id="IPR036396">
    <property type="entry name" value="Cyt_P450_sf"/>
</dbReference>
<dbReference type="PRINTS" id="PR00385">
    <property type="entry name" value="P450"/>
</dbReference>